<gene>
    <name evidence="1" type="ORF">E6C27_scaffold131G00600</name>
</gene>
<proteinExistence type="predicted"/>
<dbReference type="InterPro" id="IPR021109">
    <property type="entry name" value="Peptidase_aspartic_dom_sf"/>
</dbReference>
<evidence type="ECO:0000313" key="1">
    <source>
        <dbReference type="EMBL" id="KAA0054143.1"/>
    </source>
</evidence>
<dbReference type="Pfam" id="PF08284">
    <property type="entry name" value="RVP_2"/>
    <property type="match status" value="1"/>
</dbReference>
<evidence type="ECO:0000313" key="2">
    <source>
        <dbReference type="Proteomes" id="UP000321393"/>
    </source>
</evidence>
<reference evidence="1 2" key="1">
    <citation type="submission" date="2019-08" db="EMBL/GenBank/DDBJ databases">
        <title>Draft genome sequences of two oriental melons (Cucumis melo L. var makuwa).</title>
        <authorList>
            <person name="Kwon S.-Y."/>
        </authorList>
    </citation>
    <scope>NUCLEOTIDE SEQUENCE [LARGE SCALE GENOMIC DNA]</scope>
    <source>
        <strain evidence="2">cv. SW 3</strain>
        <tissue evidence="1">Leaf</tissue>
    </source>
</reference>
<organism evidence="1 2">
    <name type="scientific">Cucumis melo var. makuwa</name>
    <name type="common">Oriental melon</name>
    <dbReference type="NCBI Taxonomy" id="1194695"/>
    <lineage>
        <taxon>Eukaryota</taxon>
        <taxon>Viridiplantae</taxon>
        <taxon>Streptophyta</taxon>
        <taxon>Embryophyta</taxon>
        <taxon>Tracheophyta</taxon>
        <taxon>Spermatophyta</taxon>
        <taxon>Magnoliopsida</taxon>
        <taxon>eudicotyledons</taxon>
        <taxon>Gunneridae</taxon>
        <taxon>Pentapetalae</taxon>
        <taxon>rosids</taxon>
        <taxon>fabids</taxon>
        <taxon>Cucurbitales</taxon>
        <taxon>Cucurbitaceae</taxon>
        <taxon>Benincaseae</taxon>
        <taxon>Cucumis</taxon>
    </lineage>
</organism>
<sequence length="205" mass="23245">MKPNVNYATSENKGNTTFPMRTITLRSSNTGEACKEGPMKRLLDAEFQARKEKGLCFKCNEKYSADHKCKRKEQWELRMFVVVNENEEYEIIEENEAERKELTMFEIRGDNATCLELSLNSLVGLNDLGTMKLVKKLQLPAKETPQYGVILGSGTTIQDKGNCEALEVQMSEWTVKEDLLPLELGGVDIILGMQWLYLLGVIVVD</sequence>
<dbReference type="STRING" id="1194695.A0A5A7UDQ7"/>
<dbReference type="CDD" id="cd00303">
    <property type="entry name" value="retropepsin_like"/>
    <property type="match status" value="1"/>
</dbReference>
<protein>
    <submittedName>
        <fullName evidence="1">Ty3-gypsy retrotransposon protein</fullName>
    </submittedName>
</protein>
<comment type="caution">
    <text evidence="1">The sequence shown here is derived from an EMBL/GenBank/DDBJ whole genome shotgun (WGS) entry which is preliminary data.</text>
</comment>
<dbReference type="Gene3D" id="2.40.70.10">
    <property type="entry name" value="Acid Proteases"/>
    <property type="match status" value="1"/>
</dbReference>
<name>A0A5A7UDQ7_CUCMM</name>
<dbReference type="AlphaFoldDB" id="A0A5A7UDQ7"/>
<accession>A0A5A7UDQ7</accession>
<dbReference type="OrthoDB" id="1933597at2759"/>
<dbReference type="Proteomes" id="UP000321393">
    <property type="component" value="Unassembled WGS sequence"/>
</dbReference>
<dbReference type="EMBL" id="SSTE01008862">
    <property type="protein sequence ID" value="KAA0054143.1"/>
    <property type="molecule type" value="Genomic_DNA"/>
</dbReference>